<evidence type="ECO:0000313" key="1">
    <source>
        <dbReference type="EMBL" id="GES88354.1"/>
    </source>
</evidence>
<dbReference type="AlphaFoldDB" id="A0A8H3QTA1"/>
<accession>A0A8H3QTA1</accession>
<protein>
    <submittedName>
        <fullName evidence="1">Uncharacterized protein</fullName>
    </submittedName>
</protein>
<dbReference type="EMBL" id="BLAL01000178">
    <property type="protein sequence ID" value="GES88354.1"/>
    <property type="molecule type" value="Genomic_DNA"/>
</dbReference>
<proteinExistence type="predicted"/>
<sequence>MESAMPLARGLQNAYNINCRYDMTLELTLLIKDYHVYIFLFYNALCCETELLYNCNHDDHDDNEILSKDQYLEWKKLELLVTTSRSALATRFFSLKFNFYVEIIISTSHDQ</sequence>
<reference evidence="1" key="1">
    <citation type="submission" date="2019-10" db="EMBL/GenBank/DDBJ databases">
        <title>Conservation and host-specific expression of non-tandemly repeated heterogenous ribosome RNA gene in arbuscular mycorrhizal fungi.</title>
        <authorList>
            <person name="Maeda T."/>
            <person name="Kobayashi Y."/>
            <person name="Nakagawa T."/>
            <person name="Ezawa T."/>
            <person name="Yamaguchi K."/>
            <person name="Bino T."/>
            <person name="Nishimoto Y."/>
            <person name="Shigenobu S."/>
            <person name="Kawaguchi M."/>
        </authorList>
    </citation>
    <scope>NUCLEOTIDE SEQUENCE</scope>
    <source>
        <strain evidence="1">HR1</strain>
    </source>
</reference>
<evidence type="ECO:0000313" key="2">
    <source>
        <dbReference type="Proteomes" id="UP000615446"/>
    </source>
</evidence>
<dbReference type="Proteomes" id="UP000615446">
    <property type="component" value="Unassembled WGS sequence"/>
</dbReference>
<gene>
    <name evidence="1" type="ORF">RCL2_001530900</name>
</gene>
<name>A0A8H3QTA1_9GLOM</name>
<comment type="caution">
    <text evidence="1">The sequence shown here is derived from an EMBL/GenBank/DDBJ whole genome shotgun (WGS) entry which is preliminary data.</text>
</comment>
<organism evidence="1 2">
    <name type="scientific">Rhizophagus clarus</name>
    <dbReference type="NCBI Taxonomy" id="94130"/>
    <lineage>
        <taxon>Eukaryota</taxon>
        <taxon>Fungi</taxon>
        <taxon>Fungi incertae sedis</taxon>
        <taxon>Mucoromycota</taxon>
        <taxon>Glomeromycotina</taxon>
        <taxon>Glomeromycetes</taxon>
        <taxon>Glomerales</taxon>
        <taxon>Glomeraceae</taxon>
        <taxon>Rhizophagus</taxon>
    </lineage>
</organism>